<accession>A0A9X2WGF7</accession>
<organism evidence="1 2">
    <name type="scientific">Thalassolituus pacificus</name>
    <dbReference type="NCBI Taxonomy" id="2975440"/>
    <lineage>
        <taxon>Bacteria</taxon>
        <taxon>Pseudomonadati</taxon>
        <taxon>Pseudomonadota</taxon>
        <taxon>Gammaproteobacteria</taxon>
        <taxon>Oceanospirillales</taxon>
        <taxon>Oceanospirillaceae</taxon>
        <taxon>Thalassolituus</taxon>
    </lineage>
</organism>
<protein>
    <submittedName>
        <fullName evidence="1">Imm32 family immunity protein</fullName>
    </submittedName>
</protein>
<name>A0A9X2WGF7_9GAMM</name>
<keyword evidence="2" id="KW-1185">Reference proteome</keyword>
<proteinExistence type="predicted"/>
<dbReference type="Pfam" id="PF15566">
    <property type="entry name" value="Imm32"/>
    <property type="match status" value="1"/>
</dbReference>
<dbReference type="EMBL" id="JAOANI010000020">
    <property type="protein sequence ID" value="MCT7359923.1"/>
    <property type="molecule type" value="Genomic_DNA"/>
</dbReference>
<dbReference type="RefSeq" id="WP_260976786.1">
    <property type="nucleotide sequence ID" value="NZ_JAOANI010000020.1"/>
</dbReference>
<dbReference type="InterPro" id="IPR029083">
    <property type="entry name" value="Imm32"/>
</dbReference>
<dbReference type="AlphaFoldDB" id="A0A9X2WGF7"/>
<reference evidence="1" key="2">
    <citation type="submission" date="2022-08" db="EMBL/GenBank/DDBJ databases">
        <authorList>
            <person name="Dong C."/>
        </authorList>
    </citation>
    <scope>NUCLEOTIDE SEQUENCE</scope>
    <source>
        <strain evidence="1">59MF3M-4</strain>
    </source>
</reference>
<dbReference type="Proteomes" id="UP001147830">
    <property type="component" value="Unassembled WGS sequence"/>
</dbReference>
<gene>
    <name evidence="1" type="ORF">NYR02_12965</name>
</gene>
<evidence type="ECO:0000313" key="1">
    <source>
        <dbReference type="EMBL" id="MCT7359923.1"/>
    </source>
</evidence>
<sequence>MLEKPTLLSIATDPGGEVVYIHADLSGLKYLRKQLESMIENLEKDQCDHAHLRTEDWAGYELTTSMLEAEKATRCRQVHHLKISSWNKAWKLKNEL</sequence>
<reference evidence="1" key="1">
    <citation type="journal article" date="2022" name="Front. Microbiol.">
        <title>Genome-based taxonomic rearrangement of Oceanobacter-related bacteria including the description of Thalassolituus hydrocarbonoclasticus sp. nov. and Thalassolituus pacificus sp. nov. and emended description of the genus Thalassolituus.</title>
        <authorList>
            <person name="Dong C."/>
            <person name="Wei L."/>
            <person name="Wang J."/>
            <person name="Lai Q."/>
            <person name="Huang Z."/>
            <person name="Shao Z."/>
        </authorList>
    </citation>
    <scope>NUCLEOTIDE SEQUENCE</scope>
    <source>
        <strain evidence="1">59MF3M-4</strain>
    </source>
</reference>
<comment type="caution">
    <text evidence="1">The sequence shown here is derived from an EMBL/GenBank/DDBJ whole genome shotgun (WGS) entry which is preliminary data.</text>
</comment>
<evidence type="ECO:0000313" key="2">
    <source>
        <dbReference type="Proteomes" id="UP001147830"/>
    </source>
</evidence>